<feature type="transmembrane region" description="Helical" evidence="2">
    <location>
        <begin position="37"/>
        <end position="56"/>
    </location>
</feature>
<protein>
    <submittedName>
        <fullName evidence="3">Membrane-bound ClpP family serine protease</fullName>
    </submittedName>
</protein>
<reference evidence="3 4" key="1">
    <citation type="submission" date="2021-01" db="EMBL/GenBank/DDBJ databases">
        <title>Genomic Encyclopedia of Type Strains, Phase IV (KMG-IV): sequencing the most valuable type-strain genomes for metagenomic binning, comparative biology and taxonomic classification.</title>
        <authorList>
            <person name="Goeker M."/>
        </authorList>
    </citation>
    <scope>NUCLEOTIDE SEQUENCE [LARGE SCALE GENOMIC DNA]</scope>
    <source>
        <strain evidence="3 4">DSM 25540</strain>
    </source>
</reference>
<keyword evidence="4" id="KW-1185">Reference proteome</keyword>
<dbReference type="RefSeq" id="WP_204698761.1">
    <property type="nucleotide sequence ID" value="NZ_JAFBEC010000009.1"/>
</dbReference>
<feature type="transmembrane region" description="Helical" evidence="2">
    <location>
        <begin position="150"/>
        <end position="168"/>
    </location>
</feature>
<keyword evidence="2" id="KW-1133">Transmembrane helix</keyword>
<feature type="transmembrane region" description="Helical" evidence="2">
    <location>
        <begin position="118"/>
        <end position="138"/>
    </location>
</feature>
<evidence type="ECO:0000313" key="4">
    <source>
        <dbReference type="Proteomes" id="UP000741863"/>
    </source>
</evidence>
<keyword evidence="3" id="KW-0378">Hydrolase</keyword>
<feature type="transmembrane region" description="Helical" evidence="2">
    <location>
        <begin position="93"/>
        <end position="112"/>
    </location>
</feature>
<accession>A0ABS2PFH4</accession>
<sequence length="218" mass="24754">MITGYMYIIYFFSIHLVLICSVYFFSRYKGSLMVNMMMTMALAMVFGLSLGFFFGIVLHGNLLYSTLYSITFAGITGFILGIRLHVLASIEGLFSGIMAGMMGTMVVEMLTISEGAALLLISLLLLMGTTMFCIRHVLQETFATFIQKYDYVLLVATCLLMLLTFWTFPYSNMEKQPSPQHEQNHHMIIGKEEPSKDKKAILQTRSQYNPTKTHKHES</sequence>
<evidence type="ECO:0000256" key="2">
    <source>
        <dbReference type="SAM" id="Phobius"/>
    </source>
</evidence>
<dbReference type="GO" id="GO:0006508">
    <property type="term" value="P:proteolysis"/>
    <property type="evidence" value="ECO:0007669"/>
    <property type="project" value="UniProtKB-KW"/>
</dbReference>
<feature type="compositionally biased region" description="Basic and acidic residues" evidence="1">
    <location>
        <begin position="189"/>
        <end position="200"/>
    </location>
</feature>
<keyword evidence="2" id="KW-0472">Membrane</keyword>
<evidence type="ECO:0000256" key="1">
    <source>
        <dbReference type="SAM" id="MobiDB-lite"/>
    </source>
</evidence>
<dbReference type="GO" id="GO:0008233">
    <property type="term" value="F:peptidase activity"/>
    <property type="evidence" value="ECO:0007669"/>
    <property type="project" value="UniProtKB-KW"/>
</dbReference>
<comment type="caution">
    <text evidence="3">The sequence shown here is derived from an EMBL/GenBank/DDBJ whole genome shotgun (WGS) entry which is preliminary data.</text>
</comment>
<feature type="region of interest" description="Disordered" evidence="1">
    <location>
        <begin position="189"/>
        <end position="218"/>
    </location>
</feature>
<feature type="transmembrane region" description="Helical" evidence="2">
    <location>
        <begin position="6"/>
        <end position="25"/>
    </location>
</feature>
<name>A0ABS2PFH4_9BACL</name>
<evidence type="ECO:0000313" key="3">
    <source>
        <dbReference type="EMBL" id="MBM7634017.1"/>
    </source>
</evidence>
<keyword evidence="2" id="KW-0812">Transmembrane</keyword>
<keyword evidence="3" id="KW-0645">Protease</keyword>
<dbReference type="EMBL" id="JAFBEC010000009">
    <property type="protein sequence ID" value="MBM7634017.1"/>
    <property type="molecule type" value="Genomic_DNA"/>
</dbReference>
<organism evidence="3 4">
    <name type="scientific">Geomicrobium sediminis</name>
    <dbReference type="NCBI Taxonomy" id="1347788"/>
    <lineage>
        <taxon>Bacteria</taxon>
        <taxon>Bacillati</taxon>
        <taxon>Bacillota</taxon>
        <taxon>Bacilli</taxon>
        <taxon>Bacillales</taxon>
        <taxon>Geomicrobium</taxon>
    </lineage>
</organism>
<gene>
    <name evidence="3" type="ORF">JOD17_003117</name>
</gene>
<proteinExistence type="predicted"/>
<dbReference type="Proteomes" id="UP000741863">
    <property type="component" value="Unassembled WGS sequence"/>
</dbReference>